<dbReference type="GO" id="GO:0090729">
    <property type="term" value="F:toxin activity"/>
    <property type="evidence" value="ECO:0007669"/>
    <property type="project" value="UniProtKB-KW"/>
</dbReference>
<feature type="binding site" evidence="8">
    <location>
        <position position="98"/>
    </location>
    <ligand>
        <name>Mg(2+)</name>
        <dbReference type="ChEBI" id="CHEBI:18420"/>
    </ligand>
</feature>
<sequence>MLHAMLDTNLCIRVLRDRPADIRKRFAAEAGQLAISTIVLHELHAGVLRSPDPERHLSQLEDFVPRLTVLDFDDLAALHAADIKAELLKRGNVIGPNDLLIAGHARSLGVKLITGNLREFQRVDGLRCEDWL</sequence>
<evidence type="ECO:0000313" key="10">
    <source>
        <dbReference type="EMBL" id="WEK46176.1"/>
    </source>
</evidence>
<dbReference type="AlphaFoldDB" id="A0AAJ5X7X0"/>
<dbReference type="Pfam" id="PF01850">
    <property type="entry name" value="PIN"/>
    <property type="match status" value="1"/>
</dbReference>
<dbReference type="GO" id="GO:0000287">
    <property type="term" value="F:magnesium ion binding"/>
    <property type="evidence" value="ECO:0007669"/>
    <property type="project" value="UniProtKB-UniRule"/>
</dbReference>
<comment type="similarity">
    <text evidence="7 8">Belongs to the PINc/VapC protein family.</text>
</comment>
<evidence type="ECO:0000256" key="2">
    <source>
        <dbReference type="ARBA" id="ARBA00022649"/>
    </source>
</evidence>
<dbReference type="SUPFAM" id="SSF88723">
    <property type="entry name" value="PIN domain-like"/>
    <property type="match status" value="1"/>
</dbReference>
<evidence type="ECO:0000256" key="4">
    <source>
        <dbReference type="ARBA" id="ARBA00022723"/>
    </source>
</evidence>
<reference evidence="10" key="1">
    <citation type="submission" date="2023-03" db="EMBL/GenBank/DDBJ databases">
        <title>Andean soil-derived lignocellulolytic bacterial consortium as a source of novel taxa and putative plastic-active enzymes.</title>
        <authorList>
            <person name="Diaz-Garcia L."/>
            <person name="Chuvochina M."/>
            <person name="Feuerriegel G."/>
            <person name="Bunk B."/>
            <person name="Sproer C."/>
            <person name="Streit W.R."/>
            <person name="Rodriguez L.M."/>
            <person name="Overmann J."/>
            <person name="Jimenez D.J."/>
        </authorList>
    </citation>
    <scope>NUCLEOTIDE SEQUENCE</scope>
    <source>
        <strain evidence="10">MAG 26</strain>
    </source>
</reference>
<keyword evidence="4 8" id="KW-0479">Metal-binding</keyword>
<dbReference type="GO" id="GO:0016787">
    <property type="term" value="F:hydrolase activity"/>
    <property type="evidence" value="ECO:0007669"/>
    <property type="project" value="UniProtKB-KW"/>
</dbReference>
<keyword evidence="6 8" id="KW-0460">Magnesium</keyword>
<dbReference type="KEGG" id="acob:P0Y56_14325"/>
<organism evidence="10 11">
    <name type="scientific">Candidatus Andeanibacterium colombiense</name>
    <dbReference type="NCBI Taxonomy" id="3121345"/>
    <lineage>
        <taxon>Bacteria</taxon>
        <taxon>Pseudomonadati</taxon>
        <taxon>Pseudomonadota</taxon>
        <taxon>Alphaproteobacteria</taxon>
        <taxon>Sphingomonadales</taxon>
        <taxon>Sphingomonadaceae</taxon>
        <taxon>Candidatus Andeanibacterium</taxon>
    </lineage>
</organism>
<dbReference type="InterPro" id="IPR002716">
    <property type="entry name" value="PIN_dom"/>
</dbReference>
<dbReference type="EMBL" id="CP119316">
    <property type="protein sequence ID" value="WEK46176.1"/>
    <property type="molecule type" value="Genomic_DNA"/>
</dbReference>
<dbReference type="EC" id="3.1.-.-" evidence="8"/>
<gene>
    <name evidence="8" type="primary">vapC</name>
    <name evidence="10" type="ORF">P0Y56_14325</name>
</gene>
<dbReference type="Proteomes" id="UP001218362">
    <property type="component" value="Chromosome"/>
</dbReference>
<dbReference type="PANTHER" id="PTHR33653">
    <property type="entry name" value="RIBONUCLEASE VAPC2"/>
    <property type="match status" value="1"/>
</dbReference>
<comment type="cofactor">
    <cofactor evidence="1 8">
        <name>Mg(2+)</name>
        <dbReference type="ChEBI" id="CHEBI:18420"/>
    </cofactor>
</comment>
<feature type="domain" description="PIN" evidence="9">
    <location>
        <begin position="5"/>
        <end position="125"/>
    </location>
</feature>
<accession>A0AAJ5X7X0</accession>
<evidence type="ECO:0000259" key="9">
    <source>
        <dbReference type="Pfam" id="PF01850"/>
    </source>
</evidence>
<evidence type="ECO:0000256" key="8">
    <source>
        <dbReference type="HAMAP-Rule" id="MF_00265"/>
    </source>
</evidence>
<evidence type="ECO:0000256" key="3">
    <source>
        <dbReference type="ARBA" id="ARBA00022722"/>
    </source>
</evidence>
<evidence type="ECO:0000313" key="11">
    <source>
        <dbReference type="Proteomes" id="UP001218362"/>
    </source>
</evidence>
<feature type="binding site" evidence="8">
    <location>
        <position position="7"/>
    </location>
    <ligand>
        <name>Mg(2+)</name>
        <dbReference type="ChEBI" id="CHEBI:18420"/>
    </ligand>
</feature>
<evidence type="ECO:0000256" key="5">
    <source>
        <dbReference type="ARBA" id="ARBA00022801"/>
    </source>
</evidence>
<keyword evidence="3 8" id="KW-0540">Nuclease</keyword>
<dbReference type="InterPro" id="IPR050556">
    <property type="entry name" value="Type_II_TA_system_RNase"/>
</dbReference>
<dbReference type="GO" id="GO:0004540">
    <property type="term" value="F:RNA nuclease activity"/>
    <property type="evidence" value="ECO:0007669"/>
    <property type="project" value="InterPro"/>
</dbReference>
<dbReference type="PANTHER" id="PTHR33653:SF1">
    <property type="entry name" value="RIBONUCLEASE VAPC2"/>
    <property type="match status" value="1"/>
</dbReference>
<comment type="function">
    <text evidence="8">Toxic component of a toxin-antitoxin (TA) system. An RNase.</text>
</comment>
<keyword evidence="8" id="KW-0800">Toxin</keyword>
<proteinExistence type="inferred from homology"/>
<dbReference type="InterPro" id="IPR022907">
    <property type="entry name" value="VapC_family"/>
</dbReference>
<keyword evidence="5 8" id="KW-0378">Hydrolase</keyword>
<protein>
    <recommendedName>
        <fullName evidence="8">Ribonuclease VapC</fullName>
        <shortName evidence="8">RNase VapC</shortName>
        <ecNumber evidence="8">3.1.-.-</ecNumber>
    </recommendedName>
    <alternativeName>
        <fullName evidence="8">Toxin VapC</fullName>
    </alternativeName>
</protein>
<dbReference type="HAMAP" id="MF_00265">
    <property type="entry name" value="VapC_Nob1"/>
    <property type="match status" value="1"/>
</dbReference>
<keyword evidence="2 8" id="KW-1277">Toxin-antitoxin system</keyword>
<dbReference type="Gene3D" id="3.40.50.1010">
    <property type="entry name" value="5'-nuclease"/>
    <property type="match status" value="1"/>
</dbReference>
<evidence type="ECO:0000256" key="6">
    <source>
        <dbReference type="ARBA" id="ARBA00022842"/>
    </source>
</evidence>
<dbReference type="InterPro" id="IPR029060">
    <property type="entry name" value="PIN-like_dom_sf"/>
</dbReference>
<name>A0AAJ5X7X0_9SPHN</name>
<evidence type="ECO:0000256" key="7">
    <source>
        <dbReference type="ARBA" id="ARBA00038093"/>
    </source>
</evidence>
<evidence type="ECO:0000256" key="1">
    <source>
        <dbReference type="ARBA" id="ARBA00001946"/>
    </source>
</evidence>